<dbReference type="EMBL" id="KL647377">
    <property type="protein sequence ID" value="KEY75314.1"/>
    <property type="molecule type" value="Genomic_DNA"/>
</dbReference>
<evidence type="ECO:0000313" key="1">
    <source>
        <dbReference type="EMBL" id="KEY75314.1"/>
    </source>
</evidence>
<gene>
    <name evidence="1" type="ORF">S7711_11267</name>
</gene>
<accession>A0A084BCN5</accession>
<dbReference type="Proteomes" id="UP000028045">
    <property type="component" value="Unassembled WGS sequence"/>
</dbReference>
<proteinExistence type="predicted"/>
<evidence type="ECO:0000313" key="2">
    <source>
        <dbReference type="Proteomes" id="UP000028045"/>
    </source>
</evidence>
<protein>
    <submittedName>
        <fullName evidence="1">Uncharacterized protein</fullName>
    </submittedName>
</protein>
<sequence>MAVLSDTVSGTYPAPTSNMASPAVGSNFFFTVTVKLSDYLGPIPVLQGGNRLVEATVEGKISGPGFYATIEGGLATSILIPENNSKGIKSCLAYI</sequence>
<dbReference type="HOGENOM" id="CLU_2374170_0_0_1"/>
<keyword evidence="2" id="KW-1185">Reference proteome</keyword>
<name>A0A084BCN5_STACB</name>
<reference evidence="1 2" key="1">
    <citation type="journal article" date="2014" name="BMC Genomics">
        <title>Comparative genome sequencing reveals chemotype-specific gene clusters in the toxigenic black mold Stachybotrys.</title>
        <authorList>
            <person name="Semeiks J."/>
            <person name="Borek D."/>
            <person name="Otwinowski Z."/>
            <person name="Grishin N.V."/>
        </authorList>
    </citation>
    <scope>NUCLEOTIDE SEQUENCE [LARGE SCALE GENOMIC DNA]</scope>
    <source>
        <strain evidence="2">CBS 109288 / IBT 7711</strain>
    </source>
</reference>
<organism evidence="1 2">
    <name type="scientific">Stachybotrys chartarum (strain CBS 109288 / IBT 7711)</name>
    <name type="common">Toxic black mold</name>
    <name type="synonym">Stilbospora chartarum</name>
    <dbReference type="NCBI Taxonomy" id="1280523"/>
    <lineage>
        <taxon>Eukaryota</taxon>
        <taxon>Fungi</taxon>
        <taxon>Dikarya</taxon>
        <taxon>Ascomycota</taxon>
        <taxon>Pezizomycotina</taxon>
        <taxon>Sordariomycetes</taxon>
        <taxon>Hypocreomycetidae</taxon>
        <taxon>Hypocreales</taxon>
        <taxon>Stachybotryaceae</taxon>
        <taxon>Stachybotrys</taxon>
    </lineage>
</organism>
<dbReference type="AlphaFoldDB" id="A0A084BCN5"/>